<protein>
    <recommendedName>
        <fullName evidence="4">G protein-coupled receptor</fullName>
    </recommendedName>
</protein>
<keyword evidence="3" id="KW-1185">Reference proteome</keyword>
<evidence type="ECO:0000256" key="1">
    <source>
        <dbReference type="SAM" id="Phobius"/>
    </source>
</evidence>
<dbReference type="AlphaFoldDB" id="A0AAV5VPU9"/>
<comment type="caution">
    <text evidence="2">The sequence shown here is derived from an EMBL/GenBank/DDBJ whole genome shotgun (WGS) entry which is preliminary data.</text>
</comment>
<keyword evidence="1" id="KW-1133">Transmembrane helix</keyword>
<dbReference type="EMBL" id="BTSY01000003">
    <property type="protein sequence ID" value="GMT20348.1"/>
    <property type="molecule type" value="Genomic_DNA"/>
</dbReference>
<name>A0AAV5VPU9_9BILA</name>
<gene>
    <name evidence="2" type="ORF">PFISCL1PPCAC_11645</name>
</gene>
<evidence type="ECO:0000313" key="3">
    <source>
        <dbReference type="Proteomes" id="UP001432322"/>
    </source>
</evidence>
<reference evidence="2" key="1">
    <citation type="submission" date="2023-10" db="EMBL/GenBank/DDBJ databases">
        <title>Genome assembly of Pristionchus species.</title>
        <authorList>
            <person name="Yoshida K."/>
            <person name="Sommer R.J."/>
        </authorList>
    </citation>
    <scope>NUCLEOTIDE SEQUENCE</scope>
    <source>
        <strain evidence="2">RS5133</strain>
    </source>
</reference>
<accession>A0AAV5VPU9</accession>
<organism evidence="2 3">
    <name type="scientific">Pristionchus fissidentatus</name>
    <dbReference type="NCBI Taxonomy" id="1538716"/>
    <lineage>
        <taxon>Eukaryota</taxon>
        <taxon>Metazoa</taxon>
        <taxon>Ecdysozoa</taxon>
        <taxon>Nematoda</taxon>
        <taxon>Chromadorea</taxon>
        <taxon>Rhabditida</taxon>
        <taxon>Rhabditina</taxon>
        <taxon>Diplogasteromorpha</taxon>
        <taxon>Diplogasteroidea</taxon>
        <taxon>Neodiplogasteridae</taxon>
        <taxon>Pristionchus</taxon>
    </lineage>
</organism>
<keyword evidence="1" id="KW-0812">Transmembrane</keyword>
<dbReference type="Proteomes" id="UP001432322">
    <property type="component" value="Unassembled WGS sequence"/>
</dbReference>
<sequence length="117" mass="13124">QDRYSWSQAVYVLLIFSIIFEIFTTIMAVVMLIKPPLRKFLPLGCLVIGVLNIIIFALAMGLWNRHSQSVSGGGFRLRRSTGSATVYYVYGSSYRNIATATFFNIINMIAAGLVFFL</sequence>
<feature type="non-terminal residue" evidence="2">
    <location>
        <position position="1"/>
    </location>
</feature>
<evidence type="ECO:0000313" key="2">
    <source>
        <dbReference type="EMBL" id="GMT20348.1"/>
    </source>
</evidence>
<feature type="transmembrane region" description="Helical" evidence="1">
    <location>
        <begin position="97"/>
        <end position="116"/>
    </location>
</feature>
<evidence type="ECO:0008006" key="4">
    <source>
        <dbReference type="Google" id="ProtNLM"/>
    </source>
</evidence>
<feature type="transmembrane region" description="Helical" evidence="1">
    <location>
        <begin position="40"/>
        <end position="63"/>
    </location>
</feature>
<feature type="non-terminal residue" evidence="2">
    <location>
        <position position="117"/>
    </location>
</feature>
<keyword evidence="1" id="KW-0472">Membrane</keyword>
<proteinExistence type="predicted"/>
<feature type="transmembrane region" description="Helical" evidence="1">
    <location>
        <begin position="12"/>
        <end position="33"/>
    </location>
</feature>